<dbReference type="SUPFAM" id="SSF52540">
    <property type="entry name" value="P-loop containing nucleoside triphosphate hydrolases"/>
    <property type="match status" value="1"/>
</dbReference>
<keyword evidence="4" id="KW-1185">Reference proteome</keyword>
<dbReference type="PANTHER" id="PTHR12788">
    <property type="entry name" value="PROTEIN-TYROSINE SULFOTRANSFERASE 2"/>
    <property type="match status" value="1"/>
</dbReference>
<dbReference type="PROSITE" id="PS50005">
    <property type="entry name" value="TPR"/>
    <property type="match status" value="1"/>
</dbReference>
<dbReference type="InterPro" id="IPR019734">
    <property type="entry name" value="TPR_rpt"/>
</dbReference>
<dbReference type="InterPro" id="IPR026634">
    <property type="entry name" value="TPST-like"/>
</dbReference>
<proteinExistence type="predicted"/>
<gene>
    <name evidence="3" type="ORF">EBB_18565</name>
</gene>
<name>A0ABR9DH97_9GAMM</name>
<accession>A0ABR9DH97</accession>
<dbReference type="PANTHER" id="PTHR12788:SF10">
    <property type="entry name" value="PROTEIN-TYROSINE SULFOTRANSFERASE"/>
    <property type="match status" value="1"/>
</dbReference>
<protein>
    <submittedName>
        <fullName evidence="3">Sulfotransferase</fullName>
    </submittedName>
</protein>
<dbReference type="InterPro" id="IPR011990">
    <property type="entry name" value="TPR-like_helical_dom_sf"/>
</dbReference>
<dbReference type="Proteomes" id="UP000641152">
    <property type="component" value="Unassembled WGS sequence"/>
</dbReference>
<organism evidence="3 4">
    <name type="scientific">Methylomonas fluvii</name>
    <dbReference type="NCBI Taxonomy" id="1854564"/>
    <lineage>
        <taxon>Bacteria</taxon>
        <taxon>Pseudomonadati</taxon>
        <taxon>Pseudomonadota</taxon>
        <taxon>Gammaproteobacteria</taxon>
        <taxon>Methylococcales</taxon>
        <taxon>Methylococcaceae</taxon>
        <taxon>Methylomonas</taxon>
    </lineage>
</organism>
<dbReference type="RefSeq" id="WP_192395251.1">
    <property type="nucleotide sequence ID" value="NZ_CAJHIU010000003.1"/>
</dbReference>
<dbReference type="InterPro" id="IPR027417">
    <property type="entry name" value="P-loop_NTPase"/>
</dbReference>
<sequence length="477" mass="54539">MAKNISILNALEKEIDRQLAKLPDDAIHAGAAVMKKRCLAGYLRIGKKMAEIGHPEDSLPTFRKALQLQPDDPDANYQFLFKLEKLNRIDEAWSALQVFEDKYSLPTPLYSISKKLYILKARLEYRKGNTGASRNMLEKFLKENPVHSHRAMACGWLGKMLDSLGEYDLAMKAFHEYNLIVSGTPVAVEMIRKNNAALADIETSLRWYGDKASFGWQGPMVRDYFPQPIVLVGFPRSGTTLLDQILNSHSALTTIEEKSTLANIAKRFYGSQEKLESLYALSGNELSACRQTYWSNATGFLEKPLNNSRLVDKLPLNIMLLDIYARLFPEVKIIVALRDPRDVVLSNYMQMYQLTPEMAANLTLIGSTKYYAKVMQLYLLFRKFMPGNIHEIRYEDLVCDIKGESIKLLGFLGLEWECCLESYYGSAKDRYINTPSYDQVTKPIYHDAIGRWKNYERHLEEIKPILLPFVEAFGYSA</sequence>
<evidence type="ECO:0000256" key="1">
    <source>
        <dbReference type="ARBA" id="ARBA00022679"/>
    </source>
</evidence>
<dbReference type="Gene3D" id="1.25.40.10">
    <property type="entry name" value="Tetratricopeptide repeat domain"/>
    <property type="match status" value="2"/>
</dbReference>
<evidence type="ECO:0000313" key="3">
    <source>
        <dbReference type="EMBL" id="MBD9362476.1"/>
    </source>
</evidence>
<evidence type="ECO:0000313" key="4">
    <source>
        <dbReference type="Proteomes" id="UP000641152"/>
    </source>
</evidence>
<evidence type="ECO:0000256" key="2">
    <source>
        <dbReference type="PROSITE-ProRule" id="PRU00339"/>
    </source>
</evidence>
<dbReference type="SUPFAM" id="SSF48452">
    <property type="entry name" value="TPR-like"/>
    <property type="match status" value="1"/>
</dbReference>
<dbReference type="EMBL" id="JACXST010000003">
    <property type="protein sequence ID" value="MBD9362476.1"/>
    <property type="molecule type" value="Genomic_DNA"/>
</dbReference>
<keyword evidence="2" id="KW-0802">TPR repeat</keyword>
<feature type="repeat" description="TPR" evidence="2">
    <location>
        <begin position="39"/>
        <end position="72"/>
    </location>
</feature>
<dbReference type="Pfam" id="PF13469">
    <property type="entry name" value="Sulfotransfer_3"/>
    <property type="match status" value="1"/>
</dbReference>
<dbReference type="Gene3D" id="3.40.50.300">
    <property type="entry name" value="P-loop containing nucleotide triphosphate hydrolases"/>
    <property type="match status" value="1"/>
</dbReference>
<reference evidence="3 4" key="1">
    <citation type="submission" date="2020-09" db="EMBL/GenBank/DDBJ databases">
        <title>Methylomonas albis sp. nov. and Methylomonas fluvii sp. nov.: Two cold-adapted methanotrophs from the River Elbe and an amended description of Methylovulum psychrotolerans strain Eb1.</title>
        <authorList>
            <person name="Bussmann I.K."/>
            <person name="Klings K.-W."/>
            <person name="Warnstedt J."/>
            <person name="Hoppert M."/>
            <person name="Saborowski A."/>
            <person name="Horn F."/>
            <person name="Liebner S."/>
        </authorList>
    </citation>
    <scope>NUCLEOTIDE SEQUENCE [LARGE SCALE GENOMIC DNA]</scope>
    <source>
        <strain evidence="3 4">EbB</strain>
    </source>
</reference>
<comment type="caution">
    <text evidence="3">The sequence shown here is derived from an EMBL/GenBank/DDBJ whole genome shotgun (WGS) entry which is preliminary data.</text>
</comment>
<keyword evidence="1" id="KW-0808">Transferase</keyword>